<gene>
    <name evidence="1" type="ORF">THIOM_001596</name>
</gene>
<keyword evidence="2" id="KW-1185">Reference proteome</keyword>
<protein>
    <submittedName>
        <fullName evidence="1">Uncharacterized protein</fullName>
    </submittedName>
</protein>
<reference evidence="1 2" key="1">
    <citation type="submission" date="2016-05" db="EMBL/GenBank/DDBJ databases">
        <title>Single-cell genome of chain-forming Candidatus Thiomargarita nelsonii and comparison to other large sulfur-oxidizing bacteria.</title>
        <authorList>
            <person name="Winkel M."/>
            <person name="Salman V."/>
            <person name="Woyke T."/>
            <person name="Schulz-Vogt H."/>
            <person name="Richter M."/>
            <person name="Flood B."/>
            <person name="Bailey J."/>
            <person name="Amann R."/>
            <person name="Mussmann M."/>
        </authorList>
    </citation>
    <scope>NUCLEOTIDE SEQUENCE [LARGE SCALE GENOMIC DNA]</scope>
    <source>
        <strain evidence="1 2">THI036</strain>
    </source>
</reference>
<organism evidence="1 2">
    <name type="scientific">Candidatus Thiomargarita nelsonii</name>
    <dbReference type="NCBI Taxonomy" id="1003181"/>
    <lineage>
        <taxon>Bacteria</taxon>
        <taxon>Pseudomonadati</taxon>
        <taxon>Pseudomonadota</taxon>
        <taxon>Gammaproteobacteria</taxon>
        <taxon>Thiotrichales</taxon>
        <taxon>Thiotrichaceae</taxon>
        <taxon>Thiomargarita</taxon>
    </lineage>
</organism>
<comment type="caution">
    <text evidence="1">The sequence shown here is derived from an EMBL/GenBank/DDBJ whole genome shotgun (WGS) entry which is preliminary data.</text>
</comment>
<dbReference type="AlphaFoldDB" id="A0A176S3X5"/>
<evidence type="ECO:0000313" key="1">
    <source>
        <dbReference type="EMBL" id="OAD22589.1"/>
    </source>
</evidence>
<evidence type="ECO:0000313" key="2">
    <source>
        <dbReference type="Proteomes" id="UP000076962"/>
    </source>
</evidence>
<proteinExistence type="predicted"/>
<dbReference type="EMBL" id="LUTY01000850">
    <property type="protein sequence ID" value="OAD22589.1"/>
    <property type="molecule type" value="Genomic_DNA"/>
</dbReference>
<feature type="non-terminal residue" evidence="1">
    <location>
        <position position="83"/>
    </location>
</feature>
<dbReference type="Proteomes" id="UP000076962">
    <property type="component" value="Unassembled WGS sequence"/>
</dbReference>
<name>A0A176S3X5_9GAMM</name>
<sequence length="83" mass="9600">MWFERIHFNLVDNEIINKIMSKKTRKIKYSKSDTTKIPISTYQTRLVQLPENTSAALDDCADLLSQVERKLFAHSQKVESLSG</sequence>
<accession>A0A176S3X5</accession>